<dbReference type="InterPro" id="IPR000515">
    <property type="entry name" value="MetI-like"/>
</dbReference>
<feature type="transmembrane region" description="Helical" evidence="7">
    <location>
        <begin position="74"/>
        <end position="101"/>
    </location>
</feature>
<sequence>MANLVYRILLKFVLTAIGILLVGALPALFQGIRLDFSNYFSSIAGIFAGILNPEEMTYRILNNEYPLFPRIFEVWAYSMTLLFIAFFIALGIALILTFFTVKLPKKIKEKVKFVLFATESIPDILVVALFIFFVITIYQQTGILFFNVAVYDENIYVLPITALTILPTVLLFRAMVLEFEEEEGKQYVDVARSKGIKAQKLMVSHILRNTLISIFQNAKYILWFMLSNLLVIEYAFNLHGILDFMFMRYSPEVLTVGLFLIFSVIFFVLSVFQVIIEKVVMQEAEI</sequence>
<dbReference type="PROSITE" id="PS50928">
    <property type="entry name" value="ABC_TM1"/>
    <property type="match status" value="1"/>
</dbReference>
<name>A0ABP3RAZ3_9BACI</name>
<reference evidence="10" key="1">
    <citation type="journal article" date="2019" name="Int. J. Syst. Evol. Microbiol.">
        <title>The Global Catalogue of Microorganisms (GCM) 10K type strain sequencing project: providing services to taxonomists for standard genome sequencing and annotation.</title>
        <authorList>
            <consortium name="The Broad Institute Genomics Platform"/>
            <consortium name="The Broad Institute Genome Sequencing Center for Infectious Disease"/>
            <person name="Wu L."/>
            <person name="Ma J."/>
        </authorList>
    </citation>
    <scope>NUCLEOTIDE SEQUENCE [LARGE SCALE GENOMIC DNA]</scope>
    <source>
        <strain evidence="10">JCM 15395</strain>
    </source>
</reference>
<accession>A0ABP3RAZ3</accession>
<feature type="transmembrane region" description="Helical" evidence="7">
    <location>
        <begin position="220"/>
        <end position="242"/>
    </location>
</feature>
<feature type="transmembrane region" description="Helical" evidence="7">
    <location>
        <begin position="113"/>
        <end position="135"/>
    </location>
</feature>
<evidence type="ECO:0000256" key="7">
    <source>
        <dbReference type="RuleBase" id="RU363032"/>
    </source>
</evidence>
<keyword evidence="5 7" id="KW-1133">Transmembrane helix</keyword>
<dbReference type="Gene3D" id="1.10.3720.10">
    <property type="entry name" value="MetI-like"/>
    <property type="match status" value="1"/>
</dbReference>
<comment type="similarity">
    <text evidence="7">Belongs to the binding-protein-dependent transport system permease family.</text>
</comment>
<evidence type="ECO:0000256" key="6">
    <source>
        <dbReference type="ARBA" id="ARBA00023136"/>
    </source>
</evidence>
<feature type="transmembrane region" description="Helical" evidence="7">
    <location>
        <begin position="155"/>
        <end position="176"/>
    </location>
</feature>
<dbReference type="SUPFAM" id="SSF161098">
    <property type="entry name" value="MetI-like"/>
    <property type="match status" value="1"/>
</dbReference>
<evidence type="ECO:0000256" key="1">
    <source>
        <dbReference type="ARBA" id="ARBA00004651"/>
    </source>
</evidence>
<gene>
    <name evidence="9" type="ORF">GCM10009001_24190</name>
</gene>
<dbReference type="Proteomes" id="UP001500866">
    <property type="component" value="Unassembled WGS sequence"/>
</dbReference>
<keyword evidence="3" id="KW-1003">Cell membrane</keyword>
<dbReference type="PANTHER" id="PTHR30465:SF44">
    <property type="entry name" value="ABC-TYPE DIPEPTIDE_OLIGOPEPTIDE TRANSPORT SYSTEM, PERMEASE COMPONENT"/>
    <property type="match status" value="1"/>
</dbReference>
<organism evidence="9 10">
    <name type="scientific">Virgibacillus siamensis</name>
    <dbReference type="NCBI Taxonomy" id="480071"/>
    <lineage>
        <taxon>Bacteria</taxon>
        <taxon>Bacillati</taxon>
        <taxon>Bacillota</taxon>
        <taxon>Bacilli</taxon>
        <taxon>Bacillales</taxon>
        <taxon>Bacillaceae</taxon>
        <taxon>Virgibacillus</taxon>
    </lineage>
</organism>
<keyword evidence="10" id="KW-1185">Reference proteome</keyword>
<evidence type="ECO:0000256" key="2">
    <source>
        <dbReference type="ARBA" id="ARBA00022448"/>
    </source>
</evidence>
<protein>
    <submittedName>
        <fullName evidence="9">ABC transporter permease subunit</fullName>
    </submittedName>
</protein>
<evidence type="ECO:0000256" key="4">
    <source>
        <dbReference type="ARBA" id="ARBA00022692"/>
    </source>
</evidence>
<keyword evidence="2 7" id="KW-0813">Transport</keyword>
<feature type="domain" description="ABC transmembrane type-1" evidence="8">
    <location>
        <begin position="75"/>
        <end position="277"/>
    </location>
</feature>
<evidence type="ECO:0000259" key="8">
    <source>
        <dbReference type="PROSITE" id="PS50928"/>
    </source>
</evidence>
<evidence type="ECO:0000256" key="3">
    <source>
        <dbReference type="ARBA" id="ARBA00022475"/>
    </source>
</evidence>
<feature type="transmembrane region" description="Helical" evidence="7">
    <location>
        <begin position="6"/>
        <end position="29"/>
    </location>
</feature>
<evidence type="ECO:0000313" key="9">
    <source>
        <dbReference type="EMBL" id="GAA0606095.1"/>
    </source>
</evidence>
<dbReference type="EMBL" id="BAAADS010000016">
    <property type="protein sequence ID" value="GAA0606095.1"/>
    <property type="molecule type" value="Genomic_DNA"/>
</dbReference>
<feature type="transmembrane region" description="Helical" evidence="7">
    <location>
        <begin position="254"/>
        <end position="276"/>
    </location>
</feature>
<comment type="subcellular location">
    <subcellularLocation>
        <location evidence="1 7">Cell membrane</location>
        <topology evidence="1 7">Multi-pass membrane protein</topology>
    </subcellularLocation>
</comment>
<evidence type="ECO:0000313" key="10">
    <source>
        <dbReference type="Proteomes" id="UP001500866"/>
    </source>
</evidence>
<proteinExistence type="inferred from homology"/>
<evidence type="ECO:0000256" key="5">
    <source>
        <dbReference type="ARBA" id="ARBA00022989"/>
    </source>
</evidence>
<dbReference type="Pfam" id="PF00528">
    <property type="entry name" value="BPD_transp_1"/>
    <property type="match status" value="1"/>
</dbReference>
<keyword evidence="6 7" id="KW-0472">Membrane</keyword>
<dbReference type="RefSeq" id="WP_343813385.1">
    <property type="nucleotide sequence ID" value="NZ_BAAADS010000016.1"/>
</dbReference>
<comment type="caution">
    <text evidence="9">The sequence shown here is derived from an EMBL/GenBank/DDBJ whole genome shotgun (WGS) entry which is preliminary data.</text>
</comment>
<dbReference type="InterPro" id="IPR035906">
    <property type="entry name" value="MetI-like_sf"/>
</dbReference>
<keyword evidence="4 7" id="KW-0812">Transmembrane</keyword>
<dbReference type="PANTHER" id="PTHR30465">
    <property type="entry name" value="INNER MEMBRANE ABC TRANSPORTER"/>
    <property type="match status" value="1"/>
</dbReference>